<accession>A0A7T5RJY0</accession>
<dbReference type="AlphaFoldDB" id="A0A7T5RJY0"/>
<keyword evidence="1" id="KW-0472">Membrane</keyword>
<organism evidence="2 3">
    <name type="scientific">Candidatus Sungiibacteriota bacterium</name>
    <dbReference type="NCBI Taxonomy" id="2750080"/>
    <lineage>
        <taxon>Bacteria</taxon>
        <taxon>Candidatus Sungiibacteriota</taxon>
    </lineage>
</organism>
<reference evidence="2 3" key="1">
    <citation type="submission" date="2020-07" db="EMBL/GenBank/DDBJ databases">
        <title>Huge and variable diversity of episymbiotic CPR bacteria and DPANN archaea in groundwater ecosystems.</title>
        <authorList>
            <person name="He C.Y."/>
            <person name="Keren R."/>
            <person name="Whittaker M."/>
            <person name="Farag I.F."/>
            <person name="Doudna J."/>
            <person name="Cate J.H.D."/>
            <person name="Banfield J.F."/>
        </authorList>
    </citation>
    <scope>NUCLEOTIDE SEQUENCE [LARGE SCALE GENOMIC DNA]</scope>
    <source>
        <strain evidence="2">NC_groundwater_541_Ag_S-0.1um_46_50</strain>
    </source>
</reference>
<evidence type="ECO:0000313" key="2">
    <source>
        <dbReference type="EMBL" id="QQG45548.1"/>
    </source>
</evidence>
<feature type="transmembrane region" description="Helical" evidence="1">
    <location>
        <begin position="6"/>
        <end position="23"/>
    </location>
</feature>
<keyword evidence="1" id="KW-1133">Transmembrane helix</keyword>
<sequence>MNIFFVIAIFALTGVIVLGWFFYDLRKKVLLLFGGKETKSGTETLQELVRRVTKTEIKIEELEPRLKLTEEISQISVQKVGFLRFNPFQDTGGDNSFVVVMLDRENNGIVISSLYMREGVRIYAKKVERGKTQQPLSGEEKRVLEEAIKK</sequence>
<dbReference type="Pfam" id="PF14584">
    <property type="entry name" value="DUF4446"/>
    <property type="match status" value="1"/>
</dbReference>
<dbReference type="Proteomes" id="UP000595618">
    <property type="component" value="Chromosome"/>
</dbReference>
<evidence type="ECO:0000256" key="1">
    <source>
        <dbReference type="SAM" id="Phobius"/>
    </source>
</evidence>
<protein>
    <submittedName>
        <fullName evidence="2">DUF4446 family protein</fullName>
    </submittedName>
</protein>
<dbReference type="InterPro" id="IPR027981">
    <property type="entry name" value="DUF4446"/>
</dbReference>
<dbReference type="EMBL" id="CP066690">
    <property type="protein sequence ID" value="QQG45548.1"/>
    <property type="molecule type" value="Genomic_DNA"/>
</dbReference>
<evidence type="ECO:0000313" key="3">
    <source>
        <dbReference type="Proteomes" id="UP000595618"/>
    </source>
</evidence>
<gene>
    <name evidence="2" type="ORF">HYW89_01275</name>
</gene>
<keyword evidence="1" id="KW-0812">Transmembrane</keyword>
<proteinExistence type="predicted"/>
<name>A0A7T5RJY0_9BACT</name>